<comment type="caution">
    <text evidence="2">The sequence shown here is derived from an EMBL/GenBank/DDBJ whole genome shotgun (WGS) entry which is preliminary data.</text>
</comment>
<reference evidence="2 3" key="1">
    <citation type="journal article" date="2023" name="Plant Dis.">
        <title>First Report of Diplodia intermedia Causing Canker and Dieback Diseases on Apple Trees in Canada.</title>
        <authorList>
            <person name="Ellouze W."/>
            <person name="Ilyukhin E."/>
            <person name="Sulman M."/>
            <person name="Ali S."/>
        </authorList>
    </citation>
    <scope>NUCLEOTIDE SEQUENCE [LARGE SCALE GENOMIC DNA]</scope>
    <source>
        <strain evidence="2 3">M45-28</strain>
    </source>
</reference>
<accession>A0ABR3U0D0</accession>
<dbReference type="Proteomes" id="UP001521184">
    <property type="component" value="Unassembled WGS sequence"/>
</dbReference>
<evidence type="ECO:0008006" key="4">
    <source>
        <dbReference type="Google" id="ProtNLM"/>
    </source>
</evidence>
<feature type="region of interest" description="Disordered" evidence="1">
    <location>
        <begin position="377"/>
        <end position="408"/>
    </location>
</feature>
<dbReference type="EMBL" id="JAKEKT020000009">
    <property type="protein sequence ID" value="KAL1648345.1"/>
    <property type="molecule type" value="Genomic_DNA"/>
</dbReference>
<organism evidence="2 3">
    <name type="scientific">Diplodia intermedia</name>
    <dbReference type="NCBI Taxonomy" id="856260"/>
    <lineage>
        <taxon>Eukaryota</taxon>
        <taxon>Fungi</taxon>
        <taxon>Dikarya</taxon>
        <taxon>Ascomycota</taxon>
        <taxon>Pezizomycotina</taxon>
        <taxon>Dothideomycetes</taxon>
        <taxon>Dothideomycetes incertae sedis</taxon>
        <taxon>Botryosphaeriales</taxon>
        <taxon>Botryosphaeriaceae</taxon>
        <taxon>Diplodia</taxon>
    </lineage>
</organism>
<evidence type="ECO:0000313" key="3">
    <source>
        <dbReference type="Proteomes" id="UP001521184"/>
    </source>
</evidence>
<evidence type="ECO:0000313" key="2">
    <source>
        <dbReference type="EMBL" id="KAL1648345.1"/>
    </source>
</evidence>
<sequence length="408" mass="47375">MEKTKSHPPPPPPPPSCCNEQSARRCPALPVELWIRIISCITNSNVIPHVWLSCRRVSRCMRAATEEAFLHRHLKPRTHVKFRDLGMVPDSAGWKHYLGLTLEFDRLSEDRTRAVFGNKRTIDDDEDEEAEEEQEQVVEDALTARWRSAMKLYQGDGDGCRFDLSPYTITVRQIVNDTELPGLEVDYEGREMSFDWRAMFDRLFGEECYAMKLNTQLRGDAGESKATEVQRSIKSGDIEIFQGISQMMRIVSERERQAYRDARRLRIRRWYIRNEGYALGDDYFHGDFQERQKLKDLRVARKYDVYDADSEDEGFQDDRGEVFDQGMGFSRFDVGDPHEDNLFAHFEESDEDLEDELDADDAFEEWLRTARPTTNINHALPDILADDSDSEASYEDSTDAEDDNQAQH</sequence>
<evidence type="ECO:0000256" key="1">
    <source>
        <dbReference type="SAM" id="MobiDB-lite"/>
    </source>
</evidence>
<feature type="compositionally biased region" description="Acidic residues" evidence="1">
    <location>
        <begin position="384"/>
        <end position="408"/>
    </location>
</feature>
<name>A0ABR3U0D0_9PEZI</name>
<gene>
    <name evidence="2" type="ORF">SLS58_002098</name>
</gene>
<proteinExistence type="predicted"/>
<keyword evidence="3" id="KW-1185">Reference proteome</keyword>
<protein>
    <recommendedName>
        <fullName evidence="4">F-box domain-containing protein</fullName>
    </recommendedName>
</protein>